<dbReference type="Gene3D" id="1.10.418.20">
    <property type="match status" value="1"/>
</dbReference>
<dbReference type="PANTHER" id="PTHR47764:SF2">
    <property type="entry name" value="UBIQUITIN-LIKE PROTEASE FAMILY PROFILE DOMAIN-CONTAINING PROTEIN"/>
    <property type="match status" value="1"/>
</dbReference>
<evidence type="ECO:0000256" key="2">
    <source>
        <dbReference type="ARBA" id="ARBA00022670"/>
    </source>
</evidence>
<dbReference type="FunFam" id="3.30.310.130:FF:000006">
    <property type="entry name" value="Probable ubiquitin-like-specific protease 2B"/>
    <property type="match status" value="1"/>
</dbReference>
<feature type="region of interest" description="Disordered" evidence="6">
    <location>
        <begin position="645"/>
        <end position="685"/>
    </location>
</feature>
<dbReference type="PROSITE" id="PS50600">
    <property type="entry name" value="ULP_PROTEASE"/>
    <property type="match status" value="1"/>
</dbReference>
<evidence type="ECO:0000256" key="5">
    <source>
        <dbReference type="ARBA" id="ARBA00057729"/>
    </source>
</evidence>
<keyword evidence="2 8" id="KW-0645">Protease</keyword>
<dbReference type="InterPro" id="IPR038765">
    <property type="entry name" value="Papain-like_cys_pep_sf"/>
</dbReference>
<feature type="compositionally biased region" description="Basic and acidic residues" evidence="6">
    <location>
        <begin position="813"/>
        <end position="824"/>
    </location>
</feature>
<gene>
    <name evidence="8" type="ORF">Adt_26561</name>
</gene>
<evidence type="ECO:0000259" key="7">
    <source>
        <dbReference type="PROSITE" id="PS50600"/>
    </source>
</evidence>
<feature type="region of interest" description="Disordered" evidence="6">
    <location>
        <begin position="1"/>
        <end position="24"/>
    </location>
</feature>
<feature type="domain" description="Ubiquitin-like protease family profile" evidence="7">
    <location>
        <begin position="351"/>
        <end position="545"/>
    </location>
</feature>
<proteinExistence type="inferred from homology"/>
<comment type="caution">
    <text evidence="8">The sequence shown here is derived from an EMBL/GenBank/DDBJ whole genome shotgun (WGS) entry which is preliminary data.</text>
</comment>
<dbReference type="Pfam" id="PF02902">
    <property type="entry name" value="Peptidase_C48"/>
    <property type="match status" value="1"/>
</dbReference>
<feature type="region of interest" description="Disordered" evidence="6">
    <location>
        <begin position="130"/>
        <end position="154"/>
    </location>
</feature>
<comment type="function">
    <text evidence="5">Protease that catalyzes two essential functions in the SUMO pathway: processing of full-length SUMOs to their mature forms and deconjugation of SUMO from targeted proteins.</text>
</comment>
<evidence type="ECO:0000256" key="1">
    <source>
        <dbReference type="ARBA" id="ARBA00005234"/>
    </source>
</evidence>
<keyword evidence="4" id="KW-0378">Hydrolase</keyword>
<evidence type="ECO:0000313" key="9">
    <source>
        <dbReference type="Proteomes" id="UP001604336"/>
    </source>
</evidence>
<dbReference type="GO" id="GO:0008233">
    <property type="term" value="F:peptidase activity"/>
    <property type="evidence" value="ECO:0007669"/>
    <property type="project" value="UniProtKB-KW"/>
</dbReference>
<name>A0ABD1RRE7_9LAMI</name>
<evidence type="ECO:0000256" key="6">
    <source>
        <dbReference type="SAM" id="MobiDB-lite"/>
    </source>
</evidence>
<keyword evidence="3" id="KW-0833">Ubl conjugation pathway</keyword>
<keyword evidence="9" id="KW-1185">Reference proteome</keyword>
<evidence type="ECO:0000256" key="4">
    <source>
        <dbReference type="ARBA" id="ARBA00022801"/>
    </source>
</evidence>
<sequence>MTKRRKSEKNSTIRSSSNGRGTTMNNKFSVFDFANEEESIEPHARRIAAKFNSNANDKYSYLTCFAKGCKTQQDDCGNEPLAIDVGDNFADDRSIELDGTLSSSSSDYILSATSPDHLDFKCYSHGARSCAPRARKPRGSLTDKKHTGSNSTLPQSLTDVKVLDVDSDDDQRIGLRSSSYISLAENEGSLEEQPFEYGVDTSDIEAMVVVTPNYVKFGNTYYTKCSLTFSCRCIKLEVSPPWKTKGPCCHEWPISNIVKIEHEWCESVKVAVVTFHLISNERNTAEIAKKIAGTMKLEFVFSNDAQWSDKLEEIKSLDVRYKALWSTVVSEYSSSEPFEDLIYPDGDPDAISICSRDVEVLQPKTFINDTIIDFYIKYLVNKTNPEEQHRFYFFNTFFFQKLAGLDRDSSRTWEGRVAFQRVRKWTRNVNIFEKDYIFIPVNSSLHWSLIVLCHPGEVENLRDEEIGELYKKPCILHMDSMKGMHTGLKNLIQSYLWEEWKDRHNELAEDISAKFFNLQFVALELPQQENLFDCGLFLLHYAELFLEQVPSNFSLTALTKCPNFLKKNWFPPDEVSLRKRDHIRKLIYKIVRDNAKKYAPSANNHNGLSRAPIGTIIRGQQTFGEAKFVYGDSVCPSIFQMASMGHSSNPTSPIEDAVEEQVTSSPEDDASSHEADEDTQSLTVLSPPGSLRVVEKKSFLETSRNSGGRFQIIIETEEDCVPEVASNPENDNSQCSFMSCTELAACVVEDSEDENERQDINNTWNTPSCRDKSPASCYRKAESTNRSNRRMNHMQFISAAEENNSAKKPKRSSHCEGQHEITIL</sequence>
<dbReference type="InterPro" id="IPR057375">
    <property type="entry name" value="ULP2A/B_PH"/>
</dbReference>
<organism evidence="8 9">
    <name type="scientific">Abeliophyllum distichum</name>
    <dbReference type="NCBI Taxonomy" id="126358"/>
    <lineage>
        <taxon>Eukaryota</taxon>
        <taxon>Viridiplantae</taxon>
        <taxon>Streptophyta</taxon>
        <taxon>Embryophyta</taxon>
        <taxon>Tracheophyta</taxon>
        <taxon>Spermatophyta</taxon>
        <taxon>Magnoliopsida</taxon>
        <taxon>eudicotyledons</taxon>
        <taxon>Gunneridae</taxon>
        <taxon>Pentapetalae</taxon>
        <taxon>asterids</taxon>
        <taxon>lamiids</taxon>
        <taxon>Lamiales</taxon>
        <taxon>Oleaceae</taxon>
        <taxon>Forsythieae</taxon>
        <taxon>Abeliophyllum</taxon>
    </lineage>
</organism>
<feature type="compositionally biased region" description="Polar residues" evidence="6">
    <location>
        <begin position="10"/>
        <end position="24"/>
    </location>
</feature>
<evidence type="ECO:0000256" key="3">
    <source>
        <dbReference type="ARBA" id="ARBA00022786"/>
    </source>
</evidence>
<dbReference type="GO" id="GO:0006508">
    <property type="term" value="P:proteolysis"/>
    <property type="evidence" value="ECO:0007669"/>
    <property type="project" value="UniProtKB-KW"/>
</dbReference>
<dbReference type="Gene3D" id="3.30.310.130">
    <property type="entry name" value="Ubiquitin-related"/>
    <property type="match status" value="1"/>
</dbReference>
<dbReference type="Pfam" id="PF25352">
    <property type="entry name" value="PH_ULP"/>
    <property type="match status" value="1"/>
</dbReference>
<dbReference type="AlphaFoldDB" id="A0ABD1RRE7"/>
<evidence type="ECO:0000313" key="8">
    <source>
        <dbReference type="EMBL" id="KAL2490933.1"/>
    </source>
</evidence>
<dbReference type="Proteomes" id="UP001604336">
    <property type="component" value="Unassembled WGS sequence"/>
</dbReference>
<reference evidence="9" key="1">
    <citation type="submission" date="2024-07" db="EMBL/GenBank/DDBJ databases">
        <title>Two chromosome-level genome assemblies of Korean endemic species Abeliophyllum distichum and Forsythia ovata (Oleaceae).</title>
        <authorList>
            <person name="Jang H."/>
        </authorList>
    </citation>
    <scope>NUCLEOTIDE SEQUENCE [LARGE SCALE GENOMIC DNA]</scope>
</reference>
<accession>A0ABD1RRE7</accession>
<comment type="similarity">
    <text evidence="1">Belongs to the peptidase C48 family.</text>
</comment>
<protein>
    <submittedName>
        <fullName evidence="8">Ubiquitin-like-specific protease 2B</fullName>
    </submittedName>
</protein>
<dbReference type="InterPro" id="IPR003653">
    <property type="entry name" value="Peptidase_C48_C"/>
</dbReference>
<dbReference type="PANTHER" id="PTHR47764">
    <property type="entry name" value="UBIQUITIN-LIKE-SPECIFIC PROTEASE 2B-RELATED"/>
    <property type="match status" value="1"/>
</dbReference>
<dbReference type="SUPFAM" id="SSF54001">
    <property type="entry name" value="Cysteine proteinases"/>
    <property type="match status" value="1"/>
</dbReference>
<feature type="region of interest" description="Disordered" evidence="6">
    <location>
        <begin position="801"/>
        <end position="824"/>
    </location>
</feature>
<dbReference type="EMBL" id="JBFOLK010000008">
    <property type="protein sequence ID" value="KAL2490933.1"/>
    <property type="molecule type" value="Genomic_DNA"/>
</dbReference>